<evidence type="ECO:0000313" key="4">
    <source>
        <dbReference type="Proteomes" id="UP001177003"/>
    </source>
</evidence>
<evidence type="ECO:0000256" key="1">
    <source>
        <dbReference type="SAM" id="MobiDB-lite"/>
    </source>
</evidence>
<feature type="region of interest" description="Disordered" evidence="1">
    <location>
        <begin position="1"/>
        <end position="20"/>
    </location>
</feature>
<dbReference type="PANTHER" id="PTHR34566:SF2">
    <property type="entry name" value="ALTERED INHERITANCE OF MITOCHONDRIA PROTEIN"/>
    <property type="match status" value="1"/>
</dbReference>
<feature type="domain" description="DUF8204" evidence="2">
    <location>
        <begin position="36"/>
        <end position="105"/>
    </location>
</feature>
<dbReference type="Pfam" id="PF26631">
    <property type="entry name" value="DUF8204"/>
    <property type="match status" value="1"/>
</dbReference>
<gene>
    <name evidence="3" type="ORF">LSALG_LOCUS12518</name>
</gene>
<proteinExistence type="predicted"/>
<accession>A0AA35VIE1</accession>
<organism evidence="3 4">
    <name type="scientific">Lactuca saligna</name>
    <name type="common">Willowleaf lettuce</name>
    <dbReference type="NCBI Taxonomy" id="75948"/>
    <lineage>
        <taxon>Eukaryota</taxon>
        <taxon>Viridiplantae</taxon>
        <taxon>Streptophyta</taxon>
        <taxon>Embryophyta</taxon>
        <taxon>Tracheophyta</taxon>
        <taxon>Spermatophyta</taxon>
        <taxon>Magnoliopsida</taxon>
        <taxon>eudicotyledons</taxon>
        <taxon>Gunneridae</taxon>
        <taxon>Pentapetalae</taxon>
        <taxon>asterids</taxon>
        <taxon>campanulids</taxon>
        <taxon>Asterales</taxon>
        <taxon>Asteraceae</taxon>
        <taxon>Cichorioideae</taxon>
        <taxon>Cichorieae</taxon>
        <taxon>Lactucinae</taxon>
        <taxon>Lactuca</taxon>
    </lineage>
</organism>
<name>A0AA35VIE1_LACSI</name>
<reference evidence="3" key="1">
    <citation type="submission" date="2023-04" db="EMBL/GenBank/DDBJ databases">
        <authorList>
            <person name="Vijverberg K."/>
            <person name="Xiong W."/>
            <person name="Schranz E."/>
        </authorList>
    </citation>
    <scope>NUCLEOTIDE SEQUENCE</scope>
</reference>
<evidence type="ECO:0000259" key="2">
    <source>
        <dbReference type="Pfam" id="PF26631"/>
    </source>
</evidence>
<dbReference type="AlphaFoldDB" id="A0AA35VIE1"/>
<dbReference type="InterPro" id="IPR058517">
    <property type="entry name" value="DUF8204"/>
</dbReference>
<evidence type="ECO:0000313" key="3">
    <source>
        <dbReference type="EMBL" id="CAI9272285.1"/>
    </source>
</evidence>
<dbReference type="EMBL" id="OX465078">
    <property type="protein sequence ID" value="CAI9272285.1"/>
    <property type="molecule type" value="Genomic_DNA"/>
</dbReference>
<keyword evidence="4" id="KW-1185">Reference proteome</keyword>
<sequence length="166" mass="18633">MAEGGQEMKGTNPNSKDGDMDAEIQRLKDEGFFRMGKACTGCLLYSSFLRRFNSGNPVCLGFSCTEIVPGSYYGKPEMNVTKDFHFIYACLGESLYVDDMQHQREAPICIAGYQAYYAKEKATDSDSFTRFKRNANVAASEVAQNVRKVGRQIKEKIDDILRPPPK</sequence>
<protein>
    <recommendedName>
        <fullName evidence="2">DUF8204 domain-containing protein</fullName>
    </recommendedName>
</protein>
<dbReference type="PANTHER" id="PTHR34566">
    <property type="entry name" value="ALTERED INHERITANCE OF MITOCHONDRIA PROTEIN"/>
    <property type="match status" value="1"/>
</dbReference>
<dbReference type="Proteomes" id="UP001177003">
    <property type="component" value="Chromosome 2"/>
</dbReference>